<dbReference type="PROSITE" id="PS50068">
    <property type="entry name" value="LDLRA_2"/>
    <property type="match status" value="3"/>
</dbReference>
<reference evidence="10" key="1">
    <citation type="submission" date="2021-02" db="EMBL/GenBank/DDBJ databases">
        <authorList>
            <person name="Nowell W R."/>
        </authorList>
    </citation>
    <scope>NUCLEOTIDE SEQUENCE</scope>
</reference>
<comment type="caution">
    <text evidence="10">The sequence shown here is derived from an EMBL/GenBank/DDBJ whole genome shotgun (WGS) entry which is preliminary data.</text>
</comment>
<dbReference type="EMBL" id="CAJNOG010000038">
    <property type="protein sequence ID" value="CAF0818274.1"/>
    <property type="molecule type" value="Genomic_DNA"/>
</dbReference>
<feature type="region of interest" description="Disordered" evidence="8">
    <location>
        <begin position="623"/>
        <end position="668"/>
    </location>
</feature>
<evidence type="ECO:0000313" key="11">
    <source>
        <dbReference type="Proteomes" id="UP000663845"/>
    </source>
</evidence>
<dbReference type="InterPro" id="IPR036055">
    <property type="entry name" value="LDL_receptor-like_sf"/>
</dbReference>
<dbReference type="GO" id="GO:0005886">
    <property type="term" value="C:plasma membrane"/>
    <property type="evidence" value="ECO:0007669"/>
    <property type="project" value="TreeGrafter"/>
</dbReference>
<sequence length="817" mass="94466">MSYDYHGIILIIFLLLKSTYSYWNVSYYNLTFGHIENLNFYLGESQPNNISCSWLINNENKELIQSYYVISLRLIEIEYDHNQSSNELVLKTDSREIILNDINQRIYSIPSLSSKLEISFRPKTQSISLNIHRFLLEYSHVNNYNNNDDFHCLKSGLIIPKQWKCNCLYECLLDDYSDEENCPICSIVKPSNSLLCHSNEIWCLPMTNHSNKIDPKGVCIPHDQSSPCSYSSNCETIISYYQAHGEISLDNSMLSNRESLCLILIADEKHKIKLIINQYKFLNQRPDLEFLVYDGSEQDNHLLISSNSLLMKQIVQTNQNHIATIIIRKHSKQNQNLPIPIRQNNILLNITWLTSLCPDDQMVCGGHYELKCYTNEQRCDGIWECISGDDEIGCFPASCPTTFACNDPLRLPSDQPRCYTWYERCNGNAFCANRTDERNCTNWWCNSNNGTFLCKNLNCIYETWVCDGTIYCYLLLSTFEYFFRYLGTDDCGDNSDEKNCPARIPRRIMTAAVIGATICSTLFIIALGCTCKLFHLRSAERRASYRLLNPQRYIEQRREELQRSSNDDTTIIANETRRIAPPSYNQTMGFSDDNEERQAFLAEHLRLAGLANFIPVPSISLNSRTSRHRNRRHRRHRRHRHHHRRGESENSHTALIDPSITHSNPITSAPSINRFDRFRSQFRSLFTTNLSINNNRISPNNVEAHEHRIPTQSIGLTAQSCIQSRELPPPYTEERLSSLRYENDLQSLTSAPTTTSSSTLIRIRKQHIPLNTMRDHLEQQQQQQQQPQSQSSSLSARLTSIEDELASSDDDDKMLVP</sequence>
<feature type="compositionally biased region" description="Acidic residues" evidence="8">
    <location>
        <begin position="801"/>
        <end position="817"/>
    </location>
</feature>
<evidence type="ECO:0000256" key="9">
    <source>
        <dbReference type="SAM" id="Phobius"/>
    </source>
</evidence>
<feature type="compositionally biased region" description="Low complexity" evidence="8">
    <location>
        <begin position="779"/>
        <end position="793"/>
    </location>
</feature>
<dbReference type="SUPFAM" id="SSF57424">
    <property type="entry name" value="LDL receptor-like module"/>
    <property type="match status" value="1"/>
</dbReference>
<evidence type="ECO:0000256" key="8">
    <source>
        <dbReference type="SAM" id="MobiDB-lite"/>
    </source>
</evidence>
<keyword evidence="4 9" id="KW-1133">Transmembrane helix</keyword>
<dbReference type="PRINTS" id="PR00261">
    <property type="entry name" value="LDLRECEPTOR"/>
</dbReference>
<evidence type="ECO:0000256" key="4">
    <source>
        <dbReference type="ARBA" id="ARBA00022989"/>
    </source>
</evidence>
<dbReference type="GO" id="GO:0016192">
    <property type="term" value="P:vesicle-mediated transport"/>
    <property type="evidence" value="ECO:0007669"/>
    <property type="project" value="UniProtKB-ARBA"/>
</dbReference>
<evidence type="ECO:0000256" key="5">
    <source>
        <dbReference type="ARBA" id="ARBA00023136"/>
    </source>
</evidence>
<evidence type="ECO:0000256" key="7">
    <source>
        <dbReference type="PROSITE-ProRule" id="PRU00124"/>
    </source>
</evidence>
<evidence type="ECO:0000256" key="2">
    <source>
        <dbReference type="ARBA" id="ARBA00022692"/>
    </source>
</evidence>
<feature type="region of interest" description="Disordered" evidence="8">
    <location>
        <begin position="776"/>
        <end position="817"/>
    </location>
</feature>
<comment type="caution">
    <text evidence="7">Lacks conserved residue(s) required for the propagation of feature annotation.</text>
</comment>
<feature type="transmembrane region" description="Helical" evidence="9">
    <location>
        <begin position="508"/>
        <end position="534"/>
    </location>
</feature>
<dbReference type="Proteomes" id="UP000663845">
    <property type="component" value="Unassembled WGS sequence"/>
</dbReference>
<feature type="disulfide bond" evidence="7">
    <location>
        <begin position="379"/>
        <end position="394"/>
    </location>
</feature>
<keyword evidence="2 9" id="KW-0812">Transmembrane</keyword>
<dbReference type="InterPro" id="IPR050685">
    <property type="entry name" value="LDLR"/>
</dbReference>
<evidence type="ECO:0000256" key="1">
    <source>
        <dbReference type="ARBA" id="ARBA00004167"/>
    </source>
</evidence>
<keyword evidence="3" id="KW-0677">Repeat</keyword>
<evidence type="ECO:0000256" key="6">
    <source>
        <dbReference type="ARBA" id="ARBA00023157"/>
    </source>
</evidence>
<evidence type="ECO:0000256" key="3">
    <source>
        <dbReference type="ARBA" id="ARBA00022737"/>
    </source>
</evidence>
<feature type="compositionally biased region" description="Basic residues" evidence="8">
    <location>
        <begin position="625"/>
        <end position="645"/>
    </location>
</feature>
<keyword evidence="6 7" id="KW-1015">Disulfide bond</keyword>
<dbReference type="AlphaFoldDB" id="A0A813TRH7"/>
<feature type="disulfide bond" evidence="7">
    <location>
        <begin position="425"/>
        <end position="440"/>
    </location>
</feature>
<proteinExistence type="predicted"/>
<gene>
    <name evidence="10" type="ORF">JYZ213_LOCUS6166</name>
</gene>
<dbReference type="PANTHER" id="PTHR24270">
    <property type="entry name" value="LOW-DENSITY LIPOPROTEIN RECEPTOR-RELATED"/>
    <property type="match status" value="1"/>
</dbReference>
<protein>
    <submittedName>
        <fullName evidence="10">Uncharacterized protein</fullName>
    </submittedName>
</protein>
<keyword evidence="5 9" id="KW-0472">Membrane</keyword>
<dbReference type="Gene3D" id="4.10.400.10">
    <property type="entry name" value="Low-density Lipoprotein Receptor"/>
    <property type="match status" value="2"/>
</dbReference>
<dbReference type="InterPro" id="IPR002172">
    <property type="entry name" value="LDrepeatLR_classA_rpt"/>
</dbReference>
<accession>A0A813TRH7</accession>
<name>A0A813TRH7_9BILA</name>
<evidence type="ECO:0000313" key="10">
    <source>
        <dbReference type="EMBL" id="CAF0818274.1"/>
    </source>
</evidence>
<comment type="subcellular location">
    <subcellularLocation>
        <location evidence="1">Membrane</location>
        <topology evidence="1">Single-pass membrane protein</topology>
    </subcellularLocation>
</comment>
<dbReference type="SMART" id="SM00192">
    <property type="entry name" value="LDLa"/>
    <property type="match status" value="4"/>
</dbReference>
<dbReference type="CDD" id="cd00112">
    <property type="entry name" value="LDLa"/>
    <property type="match status" value="1"/>
</dbReference>
<organism evidence="10 11">
    <name type="scientific">Adineta steineri</name>
    <dbReference type="NCBI Taxonomy" id="433720"/>
    <lineage>
        <taxon>Eukaryota</taxon>
        <taxon>Metazoa</taxon>
        <taxon>Spiralia</taxon>
        <taxon>Gnathifera</taxon>
        <taxon>Rotifera</taxon>
        <taxon>Eurotatoria</taxon>
        <taxon>Bdelloidea</taxon>
        <taxon>Adinetida</taxon>
        <taxon>Adinetidae</taxon>
        <taxon>Adineta</taxon>
    </lineage>
</organism>